<dbReference type="GO" id="GO:0016757">
    <property type="term" value="F:glycosyltransferase activity"/>
    <property type="evidence" value="ECO:0007669"/>
    <property type="project" value="UniProtKB-KW"/>
</dbReference>
<evidence type="ECO:0000256" key="9">
    <source>
        <dbReference type="PROSITE-ProRule" id="PRU01373"/>
    </source>
</evidence>
<proteinExistence type="inferred from homology"/>
<sequence length="176" mass="18757">MAKQRASIDILLAAAIALLLSLLAGQAAMAREVVQVPDARYQPGTIVIRTGERRLYLVTQGGQAIAYTIAVGKAGKQWRGVKYVEEMQVDPAWSPPASVKRDNPRLPDVIPGGSPRNPMGARVIGLGPGGEYAIHGTNMPGTIGTAASYGCFRMHNHDVSDLYARVRMGTPVVVLP</sequence>
<dbReference type="SUPFAM" id="SSF141523">
    <property type="entry name" value="L,D-transpeptidase catalytic domain-like"/>
    <property type="match status" value="1"/>
</dbReference>
<dbReference type="GO" id="GO:0018104">
    <property type="term" value="P:peptidoglycan-protein cross-linking"/>
    <property type="evidence" value="ECO:0007669"/>
    <property type="project" value="TreeGrafter"/>
</dbReference>
<dbReference type="GO" id="GO:0008360">
    <property type="term" value="P:regulation of cell shape"/>
    <property type="evidence" value="ECO:0007669"/>
    <property type="project" value="UniProtKB-UniRule"/>
</dbReference>
<dbReference type="GO" id="GO:0071555">
    <property type="term" value="P:cell wall organization"/>
    <property type="evidence" value="ECO:0007669"/>
    <property type="project" value="UniProtKB-UniRule"/>
</dbReference>
<name>A0A0N1N2M2_9HYPH</name>
<dbReference type="UniPathway" id="UPA00219"/>
<keyword evidence="3" id="KW-0328">Glycosyltransferase</keyword>
<evidence type="ECO:0000256" key="7">
    <source>
        <dbReference type="ARBA" id="ARBA00022984"/>
    </source>
</evidence>
<keyword evidence="4" id="KW-0808">Transferase</keyword>
<keyword evidence="5" id="KW-0378">Hydrolase</keyword>
<comment type="pathway">
    <text evidence="1 9">Cell wall biogenesis; peptidoglycan biosynthesis.</text>
</comment>
<dbReference type="OrthoDB" id="8446117at2"/>
<dbReference type="CDD" id="cd16913">
    <property type="entry name" value="YkuD_like"/>
    <property type="match status" value="1"/>
</dbReference>
<dbReference type="InterPro" id="IPR038063">
    <property type="entry name" value="Transpep_catalytic_dom"/>
</dbReference>
<dbReference type="Gene3D" id="2.40.440.10">
    <property type="entry name" value="L,D-transpeptidase catalytic domain-like"/>
    <property type="match status" value="1"/>
</dbReference>
<dbReference type="InterPro" id="IPR005490">
    <property type="entry name" value="LD_TPept_cat_dom"/>
</dbReference>
<evidence type="ECO:0000256" key="10">
    <source>
        <dbReference type="SAM" id="SignalP"/>
    </source>
</evidence>
<evidence type="ECO:0000256" key="1">
    <source>
        <dbReference type="ARBA" id="ARBA00004752"/>
    </source>
</evidence>
<evidence type="ECO:0000256" key="8">
    <source>
        <dbReference type="ARBA" id="ARBA00023316"/>
    </source>
</evidence>
<evidence type="ECO:0000256" key="4">
    <source>
        <dbReference type="ARBA" id="ARBA00022679"/>
    </source>
</evidence>
<keyword evidence="6 9" id="KW-0133">Cell shape</keyword>
<dbReference type="Pfam" id="PF03734">
    <property type="entry name" value="YkuD"/>
    <property type="match status" value="1"/>
</dbReference>
<dbReference type="AlphaFoldDB" id="A0A0N1N2M2"/>
<reference evidence="12 13" key="1">
    <citation type="submission" date="2015-07" db="EMBL/GenBank/DDBJ databases">
        <title>Whole genome sequencing of Bosea vaviloviae isolated from cave pool.</title>
        <authorList>
            <person name="Tan N.E.H."/>
            <person name="Lee Y.P."/>
            <person name="Gan H.M."/>
            <person name="Barton H."/>
            <person name="Savka M.A."/>
        </authorList>
    </citation>
    <scope>NUCLEOTIDE SEQUENCE [LARGE SCALE GENOMIC DNA]</scope>
    <source>
        <strain evidence="12 13">SD260</strain>
    </source>
</reference>
<feature type="chain" id="PRO_5005878567" evidence="10">
    <location>
        <begin position="31"/>
        <end position="176"/>
    </location>
</feature>
<evidence type="ECO:0000256" key="2">
    <source>
        <dbReference type="ARBA" id="ARBA00005992"/>
    </source>
</evidence>
<feature type="domain" description="L,D-TPase catalytic" evidence="11">
    <location>
        <begin position="44"/>
        <end position="175"/>
    </location>
</feature>
<dbReference type="PANTHER" id="PTHR30582:SF24">
    <property type="entry name" value="L,D-TRANSPEPTIDASE ERFK_SRFK-RELATED"/>
    <property type="match status" value="1"/>
</dbReference>
<evidence type="ECO:0000313" key="12">
    <source>
        <dbReference type="EMBL" id="KPH78892.1"/>
    </source>
</evidence>
<dbReference type="EMBL" id="LGSZ01000053">
    <property type="protein sequence ID" value="KPH78892.1"/>
    <property type="molecule type" value="Genomic_DNA"/>
</dbReference>
<accession>A0A0N1N2M2</accession>
<feature type="signal peptide" evidence="10">
    <location>
        <begin position="1"/>
        <end position="30"/>
    </location>
</feature>
<protein>
    <submittedName>
        <fullName evidence="12">ErfK/YbiS/YcfS/YnhG family protein</fullName>
    </submittedName>
</protein>
<dbReference type="PATRIC" id="fig|1526658.3.peg.1612"/>
<feature type="active site" description="Nucleophile" evidence="9">
    <location>
        <position position="151"/>
    </location>
</feature>
<dbReference type="GO" id="GO:0071972">
    <property type="term" value="F:peptidoglycan L,D-transpeptidase activity"/>
    <property type="evidence" value="ECO:0007669"/>
    <property type="project" value="TreeGrafter"/>
</dbReference>
<dbReference type="FunFam" id="2.40.440.10:FF:000002">
    <property type="entry name" value="L,D-transpeptidase ErfK/SrfK"/>
    <property type="match status" value="1"/>
</dbReference>
<comment type="similarity">
    <text evidence="2">Belongs to the YkuD family.</text>
</comment>
<evidence type="ECO:0000313" key="13">
    <source>
        <dbReference type="Proteomes" id="UP000037822"/>
    </source>
</evidence>
<evidence type="ECO:0000259" key="11">
    <source>
        <dbReference type="PROSITE" id="PS52029"/>
    </source>
</evidence>
<dbReference type="GO" id="GO:0005576">
    <property type="term" value="C:extracellular region"/>
    <property type="evidence" value="ECO:0007669"/>
    <property type="project" value="TreeGrafter"/>
</dbReference>
<feature type="active site" description="Proton donor/acceptor" evidence="9">
    <location>
        <position position="135"/>
    </location>
</feature>
<evidence type="ECO:0000256" key="5">
    <source>
        <dbReference type="ARBA" id="ARBA00022801"/>
    </source>
</evidence>
<evidence type="ECO:0000256" key="6">
    <source>
        <dbReference type="ARBA" id="ARBA00022960"/>
    </source>
</evidence>
<comment type="caution">
    <text evidence="12">The sequence shown here is derived from an EMBL/GenBank/DDBJ whole genome shotgun (WGS) entry which is preliminary data.</text>
</comment>
<gene>
    <name evidence="12" type="ORF">AE618_20960</name>
</gene>
<dbReference type="RefSeq" id="WP_054211004.1">
    <property type="nucleotide sequence ID" value="NZ_LGSZ01000053.1"/>
</dbReference>
<dbReference type="Proteomes" id="UP000037822">
    <property type="component" value="Unassembled WGS sequence"/>
</dbReference>
<organism evidence="12 13">
    <name type="scientific">Bosea vaviloviae</name>
    <dbReference type="NCBI Taxonomy" id="1526658"/>
    <lineage>
        <taxon>Bacteria</taxon>
        <taxon>Pseudomonadati</taxon>
        <taxon>Pseudomonadota</taxon>
        <taxon>Alphaproteobacteria</taxon>
        <taxon>Hyphomicrobiales</taxon>
        <taxon>Boseaceae</taxon>
        <taxon>Bosea</taxon>
    </lineage>
</organism>
<dbReference type="PANTHER" id="PTHR30582">
    <property type="entry name" value="L,D-TRANSPEPTIDASE"/>
    <property type="match status" value="1"/>
</dbReference>
<keyword evidence="13" id="KW-1185">Reference proteome</keyword>
<dbReference type="PROSITE" id="PS52029">
    <property type="entry name" value="LD_TPASE"/>
    <property type="match status" value="1"/>
</dbReference>
<dbReference type="InterPro" id="IPR050979">
    <property type="entry name" value="LD-transpeptidase"/>
</dbReference>
<keyword evidence="8 9" id="KW-0961">Cell wall biogenesis/degradation</keyword>
<keyword evidence="7 9" id="KW-0573">Peptidoglycan synthesis</keyword>
<evidence type="ECO:0000256" key="3">
    <source>
        <dbReference type="ARBA" id="ARBA00022676"/>
    </source>
</evidence>
<keyword evidence="10" id="KW-0732">Signal</keyword>